<dbReference type="RefSeq" id="WP_059516585.1">
    <property type="nucleotide sequence ID" value="NZ_LOWA01000031.1"/>
</dbReference>
<dbReference type="AlphaFoldDB" id="A0A103E2M8"/>
<protein>
    <submittedName>
        <fullName evidence="1">Uncharacterized protein</fullName>
    </submittedName>
</protein>
<evidence type="ECO:0000313" key="1">
    <source>
        <dbReference type="EMBL" id="KVE27237.1"/>
    </source>
</evidence>
<comment type="caution">
    <text evidence="1">The sequence shown here is derived from an EMBL/GenBank/DDBJ whole genome shotgun (WGS) entry which is preliminary data.</text>
</comment>
<sequence length="66" mass="7425">MARAKVEIIISKNEGDETYRISFGLVGTWRGVARLTLEKANAVAQDLHDEVIRQQTGRPVIVRNYA</sequence>
<dbReference type="EMBL" id="LOWA01000031">
    <property type="protein sequence ID" value="KVE27237.1"/>
    <property type="molecule type" value="Genomic_DNA"/>
</dbReference>
<accession>A0A103E2M8</accession>
<proteinExistence type="predicted"/>
<gene>
    <name evidence="1" type="ORF">WS67_12095</name>
</gene>
<organism evidence="1 2">
    <name type="scientific">Burkholderia singularis</name>
    <dbReference type="NCBI Taxonomy" id="1503053"/>
    <lineage>
        <taxon>Bacteria</taxon>
        <taxon>Pseudomonadati</taxon>
        <taxon>Pseudomonadota</taxon>
        <taxon>Betaproteobacteria</taxon>
        <taxon>Burkholderiales</taxon>
        <taxon>Burkholderiaceae</taxon>
        <taxon>Burkholderia</taxon>
        <taxon>pseudomallei group</taxon>
    </lineage>
</organism>
<keyword evidence="2" id="KW-1185">Reference proteome</keyword>
<name>A0A103E2M8_9BURK</name>
<evidence type="ECO:0000313" key="2">
    <source>
        <dbReference type="Proteomes" id="UP000062788"/>
    </source>
</evidence>
<reference evidence="1 2" key="1">
    <citation type="submission" date="2015-11" db="EMBL/GenBank/DDBJ databases">
        <title>Expanding the genomic diversity of Burkholderia species for the development of highly accurate diagnostics.</title>
        <authorList>
            <person name="Sahl J."/>
            <person name="Keim P."/>
            <person name="Wagner D."/>
        </authorList>
    </citation>
    <scope>NUCLEOTIDE SEQUENCE [LARGE SCALE GENOMIC DNA]</scope>
    <source>
        <strain evidence="1 2">TSV85</strain>
    </source>
</reference>
<dbReference type="Proteomes" id="UP000062788">
    <property type="component" value="Unassembled WGS sequence"/>
</dbReference>